<feature type="transmembrane region" description="Helical" evidence="8">
    <location>
        <begin position="85"/>
        <end position="106"/>
    </location>
</feature>
<comment type="subcellular location">
    <subcellularLocation>
        <location evidence="1">Cell membrane</location>
        <topology evidence="1">Multi-pass membrane protein</topology>
    </subcellularLocation>
</comment>
<keyword evidence="6 7" id="KW-0472">Membrane</keyword>
<dbReference type="GO" id="GO:0006814">
    <property type="term" value="P:sodium ion transport"/>
    <property type="evidence" value="ECO:0007669"/>
    <property type="project" value="UniProtKB-UniRule"/>
</dbReference>
<feature type="transmembrane region" description="Helical" evidence="8">
    <location>
        <begin position="163"/>
        <end position="189"/>
    </location>
</feature>
<keyword evidence="7" id="KW-0813">Transport</keyword>
<feature type="transmembrane region" description="Helical" evidence="8">
    <location>
        <begin position="20"/>
        <end position="40"/>
    </location>
</feature>
<name>W1TXJ0_9FIRM</name>
<feature type="transmembrane region" description="Helical" evidence="8">
    <location>
        <begin position="353"/>
        <end position="374"/>
    </location>
</feature>
<keyword evidence="4" id="KW-1278">Translocase</keyword>
<evidence type="ECO:0000313" key="9">
    <source>
        <dbReference type="EMBL" id="ETI86292.1"/>
    </source>
</evidence>
<gene>
    <name evidence="9" type="ORF">Q612_NSC00315G0011</name>
</gene>
<dbReference type="PATRIC" id="fig|1403945.3.peg.873"/>
<evidence type="ECO:0000256" key="5">
    <source>
        <dbReference type="ARBA" id="ARBA00022989"/>
    </source>
</evidence>
<dbReference type="EMBL" id="AZMC01000315">
    <property type="protein sequence ID" value="ETI86292.1"/>
    <property type="molecule type" value="Genomic_DNA"/>
</dbReference>
<sequence length="378" mass="39210">MGSFATDFIVAITSVWHDSGMIAFSLGHGLMIFVGILLLYMAFVKEYEPLLLGPIAFGCILANLPKNGFEEGVFALISAGIHYEIFPPLIFMGVGAMTDFGPLIANPKTLLLGAAAQIGVFVALGGAMFLGFTAPQAAAIGIIGGADGPTSIYLASKLAPELLGAIAVAAYSYMSLVPLIQPPIMKLFTTKKQRKIVMGQLRHVTHFEKVVFPIAATILISLILPSITALLGMLMFGNLINESGVTHRLSNTAQNALMNTVTIFLALGTGITMSAESFLNLQTLEIIGLGLVAFIGGTAAGVLFGQIMTKLDGGKTNPLIGSAGVSAVPMAARVSQVVGAKANPSNFLLMHAMGPNVAGVIGTAVAAGTMLAMLQAMQ</sequence>
<keyword evidence="3 8" id="KW-0812">Transmembrane</keyword>
<accession>W1TXJ0</accession>
<reference evidence="9 10" key="1">
    <citation type="submission" date="2013-12" db="EMBL/GenBank/DDBJ databases">
        <title>A Varibaculum cambriense genome reconstructed from a premature infant gut community with otherwise low bacterial novelty that shifts toward anaerobic metabolism during the third week of life.</title>
        <authorList>
            <person name="Brown C.T."/>
            <person name="Sharon I."/>
            <person name="Thomas B.C."/>
            <person name="Castelle C.J."/>
            <person name="Morowitz M.J."/>
            <person name="Banfield J.F."/>
        </authorList>
    </citation>
    <scope>NUCLEOTIDE SEQUENCE [LARGE SCALE GENOMIC DNA]</scope>
    <source>
        <strain evidence="10">DORA_17_25</strain>
    </source>
</reference>
<dbReference type="GO" id="GO:0005886">
    <property type="term" value="C:plasma membrane"/>
    <property type="evidence" value="ECO:0007669"/>
    <property type="project" value="UniProtKB-SubCell"/>
</dbReference>
<feature type="transmembrane region" description="Helical" evidence="8">
    <location>
        <begin position="256"/>
        <end position="274"/>
    </location>
</feature>
<dbReference type="AlphaFoldDB" id="W1TXJ0"/>
<dbReference type="GO" id="GO:0016829">
    <property type="term" value="F:lyase activity"/>
    <property type="evidence" value="ECO:0007669"/>
    <property type="project" value="InterPro"/>
</dbReference>
<comment type="caution">
    <text evidence="9">The sequence shown here is derived from an EMBL/GenBank/DDBJ whole genome shotgun (WGS) entry which is preliminary data.</text>
</comment>
<evidence type="ECO:0000313" key="10">
    <source>
        <dbReference type="Proteomes" id="UP000018840"/>
    </source>
</evidence>
<dbReference type="PANTHER" id="PTHR35806:SF1">
    <property type="entry name" value="OXALOACETATE DECARBOXYLASE BETA CHAIN 2"/>
    <property type="match status" value="1"/>
</dbReference>
<evidence type="ECO:0000256" key="4">
    <source>
        <dbReference type="ARBA" id="ARBA00022967"/>
    </source>
</evidence>
<keyword evidence="5 8" id="KW-1133">Transmembrane helix</keyword>
<proteinExistence type="predicted"/>
<keyword evidence="7" id="KW-0739">Sodium transport</keyword>
<dbReference type="InterPro" id="IPR005661">
    <property type="entry name" value="OadB_MmdB"/>
</dbReference>
<evidence type="ECO:0000256" key="7">
    <source>
        <dbReference type="PIRNR" id="PIRNR015658"/>
    </source>
</evidence>
<keyword evidence="7" id="KW-0915">Sodium</keyword>
<keyword evidence="2 7" id="KW-1003">Cell membrane</keyword>
<feature type="transmembrane region" description="Helical" evidence="8">
    <location>
        <begin position="210"/>
        <end position="236"/>
    </location>
</feature>
<dbReference type="NCBIfam" id="TIGR01109">
    <property type="entry name" value="Na_pump_decarbB"/>
    <property type="match status" value="1"/>
</dbReference>
<evidence type="ECO:0000256" key="3">
    <source>
        <dbReference type="ARBA" id="ARBA00022692"/>
    </source>
</evidence>
<evidence type="ECO:0000256" key="6">
    <source>
        <dbReference type="ARBA" id="ARBA00023136"/>
    </source>
</evidence>
<keyword evidence="7" id="KW-0406">Ion transport</keyword>
<organism evidence="9 10">
    <name type="scientific">Negativicoccus succinicivorans DORA_17_25</name>
    <dbReference type="NCBI Taxonomy" id="1403945"/>
    <lineage>
        <taxon>Bacteria</taxon>
        <taxon>Bacillati</taxon>
        <taxon>Bacillota</taxon>
        <taxon>Negativicutes</taxon>
        <taxon>Veillonellales</taxon>
        <taxon>Veillonellaceae</taxon>
        <taxon>Negativicoccus</taxon>
    </lineage>
</organism>
<evidence type="ECO:0000256" key="2">
    <source>
        <dbReference type="ARBA" id="ARBA00022475"/>
    </source>
</evidence>
<dbReference type="PANTHER" id="PTHR35806">
    <property type="entry name" value="OXALOACETATE DECARBOXYLASE BETA CHAIN 2"/>
    <property type="match status" value="1"/>
</dbReference>
<feature type="transmembrane region" description="Helical" evidence="8">
    <location>
        <begin position="286"/>
        <end position="308"/>
    </location>
</feature>
<dbReference type="Proteomes" id="UP000018840">
    <property type="component" value="Unassembled WGS sequence"/>
</dbReference>
<dbReference type="PIRSF" id="PIRSF015658">
    <property type="entry name" value="MmdB_OadB"/>
    <property type="match status" value="1"/>
</dbReference>
<protein>
    <submittedName>
        <fullName evidence="9">Glutaconyl-CoA decarboxylase subunit beta</fullName>
    </submittedName>
</protein>
<evidence type="ECO:0000256" key="1">
    <source>
        <dbReference type="ARBA" id="ARBA00004651"/>
    </source>
</evidence>
<evidence type="ECO:0000256" key="8">
    <source>
        <dbReference type="SAM" id="Phobius"/>
    </source>
</evidence>
<dbReference type="Pfam" id="PF03977">
    <property type="entry name" value="OAD_beta"/>
    <property type="match status" value="1"/>
</dbReference>
<feature type="transmembrane region" description="Helical" evidence="8">
    <location>
        <begin position="118"/>
        <end position="143"/>
    </location>
</feature>